<comment type="caution">
    <text evidence="1">The sequence shown here is derived from an EMBL/GenBank/DDBJ whole genome shotgun (WGS) entry which is preliminary data.</text>
</comment>
<feature type="non-terminal residue" evidence="1">
    <location>
        <position position="31"/>
    </location>
</feature>
<keyword evidence="2" id="KW-1185">Reference proteome</keyword>
<evidence type="ECO:0000313" key="1">
    <source>
        <dbReference type="EMBL" id="GFR00701.1"/>
    </source>
</evidence>
<dbReference type="Proteomes" id="UP000887116">
    <property type="component" value="Unassembled WGS sequence"/>
</dbReference>
<accession>A0A8X6L7L5</accession>
<organism evidence="1 2">
    <name type="scientific">Trichonephila clavata</name>
    <name type="common">Joro spider</name>
    <name type="synonym">Nephila clavata</name>
    <dbReference type="NCBI Taxonomy" id="2740835"/>
    <lineage>
        <taxon>Eukaryota</taxon>
        <taxon>Metazoa</taxon>
        <taxon>Ecdysozoa</taxon>
        <taxon>Arthropoda</taxon>
        <taxon>Chelicerata</taxon>
        <taxon>Arachnida</taxon>
        <taxon>Araneae</taxon>
        <taxon>Araneomorphae</taxon>
        <taxon>Entelegynae</taxon>
        <taxon>Araneoidea</taxon>
        <taxon>Nephilidae</taxon>
        <taxon>Trichonephila</taxon>
    </lineage>
</organism>
<proteinExistence type="predicted"/>
<evidence type="ECO:0000313" key="2">
    <source>
        <dbReference type="Proteomes" id="UP000887116"/>
    </source>
</evidence>
<dbReference type="AlphaFoldDB" id="A0A8X6L7L5"/>
<sequence length="31" mass="3283">MIARPALAAPQPVSIPPQKIQLQSHCADSIT</sequence>
<protein>
    <submittedName>
        <fullName evidence="1">Uncharacterized protein</fullName>
    </submittedName>
</protein>
<gene>
    <name evidence="1" type="ORF">TNCT_368971</name>
</gene>
<name>A0A8X6L7L5_TRICU</name>
<reference evidence="1" key="1">
    <citation type="submission" date="2020-07" db="EMBL/GenBank/DDBJ databases">
        <title>Multicomponent nature underlies the extraordinary mechanical properties of spider dragline silk.</title>
        <authorList>
            <person name="Kono N."/>
            <person name="Nakamura H."/>
            <person name="Mori M."/>
            <person name="Yoshida Y."/>
            <person name="Ohtoshi R."/>
            <person name="Malay A.D."/>
            <person name="Moran D.A.P."/>
            <person name="Tomita M."/>
            <person name="Numata K."/>
            <person name="Arakawa K."/>
        </authorList>
    </citation>
    <scope>NUCLEOTIDE SEQUENCE</scope>
</reference>
<dbReference type="EMBL" id="BMAO01025143">
    <property type="protein sequence ID" value="GFR00701.1"/>
    <property type="molecule type" value="Genomic_DNA"/>
</dbReference>